<dbReference type="SUPFAM" id="SSF56219">
    <property type="entry name" value="DNase I-like"/>
    <property type="match status" value="1"/>
</dbReference>
<dbReference type="GO" id="GO:0003677">
    <property type="term" value="F:DNA binding"/>
    <property type="evidence" value="ECO:0007669"/>
    <property type="project" value="InterPro"/>
</dbReference>
<proteinExistence type="predicted"/>
<name>A0AAN7EZC8_QUERU</name>
<dbReference type="InterPro" id="IPR036691">
    <property type="entry name" value="Endo/exonu/phosph_ase_sf"/>
</dbReference>
<evidence type="ECO:0000313" key="3">
    <source>
        <dbReference type="Proteomes" id="UP001324115"/>
    </source>
</evidence>
<dbReference type="AlphaFoldDB" id="A0AAN7EZC8"/>
<dbReference type="Proteomes" id="UP001324115">
    <property type="component" value="Unassembled WGS sequence"/>
</dbReference>
<evidence type="ECO:0000313" key="2">
    <source>
        <dbReference type="EMBL" id="KAK4582883.1"/>
    </source>
</evidence>
<protein>
    <recommendedName>
        <fullName evidence="1">Endonuclease/exonuclease/phosphatase domain-containing protein</fullName>
    </recommendedName>
</protein>
<gene>
    <name evidence="2" type="ORF">RGQ29_025877</name>
</gene>
<comment type="caution">
    <text evidence="2">The sequence shown here is derived from an EMBL/GenBank/DDBJ whole genome shotgun (WGS) entry which is preliminary data.</text>
</comment>
<dbReference type="Pfam" id="PF03372">
    <property type="entry name" value="Exo_endo_phos"/>
    <property type="match status" value="1"/>
</dbReference>
<dbReference type="InterPro" id="IPR020847">
    <property type="entry name" value="AP_endonuclease_F1_BS"/>
</dbReference>
<dbReference type="EMBL" id="JAXUIC010000007">
    <property type="protein sequence ID" value="KAK4582883.1"/>
    <property type="molecule type" value="Genomic_DNA"/>
</dbReference>
<accession>A0AAN7EZC8</accession>
<dbReference type="PROSITE" id="PS00726">
    <property type="entry name" value="AP_NUCLEASE_F1_1"/>
    <property type="match status" value="1"/>
</dbReference>
<dbReference type="GO" id="GO:0006281">
    <property type="term" value="P:DNA repair"/>
    <property type="evidence" value="ECO:0007669"/>
    <property type="project" value="InterPro"/>
</dbReference>
<evidence type="ECO:0000259" key="1">
    <source>
        <dbReference type="Pfam" id="PF03372"/>
    </source>
</evidence>
<keyword evidence="3" id="KW-1185">Reference proteome</keyword>
<dbReference type="InterPro" id="IPR005135">
    <property type="entry name" value="Endo/exonuclease/phosphatase"/>
</dbReference>
<feature type="domain" description="Endonuclease/exonuclease/phosphatase" evidence="1">
    <location>
        <begin position="4"/>
        <end position="103"/>
    </location>
</feature>
<sequence length="437" mass="49990">MSIISWNVRGLNEQDKRLKVRNLIRKWGPDVVCLQETKMGLINRAVIRSLWGGQHVDWSYLGSCGASGGVLVMWDTRVVNKIEEVVGRFSLVSVPWFPSERLGSNSFTTAMREFSNFISEQGLIDLPLQGGSFTWSNSREVASKARLDRFLFSANWEDKLCSDHFPIVLEGGSFQRGSMLFRFEKMWLKNEGFVDKVRSWWDSYQVHGAPSFILANKLKLLKNYFKRWNVEDLSALEIMEESWGLSAEERVEMGRIHDELERITLEGDRNTKFFQHIANSYRRVNSIDRLMVDGVLSSDPAAIADCISHISVEDASWLDRPFEEEEVFGVITDFNGDKAPSPDDFSMAFFQSCWGVLKTEIMVVFHNFHTQAVFEKSLNALFLTLIPKKVDVVEVKDFRPISLVGGIYKIISKVLANQLRRVGRQILDSVMIASKFS</sequence>
<dbReference type="PANTHER" id="PTHR33710:SF64">
    <property type="entry name" value="ENDONUCLEASE_EXONUCLEASE_PHOSPHATASE DOMAIN-CONTAINING PROTEIN"/>
    <property type="match status" value="1"/>
</dbReference>
<organism evidence="2 3">
    <name type="scientific">Quercus rubra</name>
    <name type="common">Northern red oak</name>
    <name type="synonym">Quercus borealis</name>
    <dbReference type="NCBI Taxonomy" id="3512"/>
    <lineage>
        <taxon>Eukaryota</taxon>
        <taxon>Viridiplantae</taxon>
        <taxon>Streptophyta</taxon>
        <taxon>Embryophyta</taxon>
        <taxon>Tracheophyta</taxon>
        <taxon>Spermatophyta</taxon>
        <taxon>Magnoliopsida</taxon>
        <taxon>eudicotyledons</taxon>
        <taxon>Gunneridae</taxon>
        <taxon>Pentapetalae</taxon>
        <taxon>rosids</taxon>
        <taxon>fabids</taxon>
        <taxon>Fagales</taxon>
        <taxon>Fagaceae</taxon>
        <taxon>Quercus</taxon>
    </lineage>
</organism>
<dbReference type="Gene3D" id="3.60.10.10">
    <property type="entry name" value="Endonuclease/exonuclease/phosphatase"/>
    <property type="match status" value="2"/>
</dbReference>
<dbReference type="GO" id="GO:0004519">
    <property type="term" value="F:endonuclease activity"/>
    <property type="evidence" value="ECO:0007669"/>
    <property type="project" value="InterPro"/>
</dbReference>
<dbReference type="PANTHER" id="PTHR33710">
    <property type="entry name" value="BNAC02G09200D PROTEIN"/>
    <property type="match status" value="1"/>
</dbReference>
<reference evidence="2 3" key="1">
    <citation type="journal article" date="2023" name="G3 (Bethesda)">
        <title>A haplotype-resolved chromosome-scale genome for Quercus rubra L. provides insights into the genetics of adaptive traits for red oak species.</title>
        <authorList>
            <person name="Kapoor B."/>
            <person name="Jenkins J."/>
            <person name="Schmutz J."/>
            <person name="Zhebentyayeva T."/>
            <person name="Kuelheim C."/>
            <person name="Coggeshall M."/>
            <person name="Heim C."/>
            <person name="Lasky J.R."/>
            <person name="Leites L."/>
            <person name="Islam-Faridi N."/>
            <person name="Romero-Severson J."/>
            <person name="DeLeo V.L."/>
            <person name="Lucas S.M."/>
            <person name="Lazic D."/>
            <person name="Gailing O."/>
            <person name="Carlson J."/>
            <person name="Staton M."/>
        </authorList>
    </citation>
    <scope>NUCLEOTIDE SEQUENCE [LARGE SCALE GENOMIC DNA]</scope>
    <source>
        <strain evidence="2">Pseudo-F2</strain>
    </source>
</reference>